<dbReference type="Gene3D" id="2.160.20.10">
    <property type="entry name" value="Single-stranded right-handed beta-helix, Pectin lyase-like"/>
    <property type="match status" value="1"/>
</dbReference>
<dbReference type="PANTHER" id="PTHR11319">
    <property type="entry name" value="G PROTEIN-COUPLED RECEPTOR-RELATED"/>
    <property type="match status" value="1"/>
</dbReference>
<dbReference type="EMBL" id="BAABHD010000021">
    <property type="protein sequence ID" value="GAA4451783.1"/>
    <property type="molecule type" value="Genomic_DNA"/>
</dbReference>
<dbReference type="InterPro" id="IPR011050">
    <property type="entry name" value="Pectin_lyase_fold/virulence"/>
</dbReference>
<keyword evidence="3" id="KW-1185">Reference proteome</keyword>
<keyword evidence="1" id="KW-0732">Signal</keyword>
<evidence type="ECO:0000313" key="3">
    <source>
        <dbReference type="Proteomes" id="UP001501175"/>
    </source>
</evidence>
<gene>
    <name evidence="2" type="ORF">GCM10023189_14150</name>
</gene>
<proteinExistence type="predicted"/>
<evidence type="ECO:0000313" key="2">
    <source>
        <dbReference type="EMBL" id="GAA4451783.1"/>
    </source>
</evidence>
<protein>
    <recommendedName>
        <fullName evidence="4">Right handed beta helix domain-containing protein</fullName>
    </recommendedName>
</protein>
<reference evidence="3" key="1">
    <citation type="journal article" date="2019" name="Int. J. Syst. Evol. Microbiol.">
        <title>The Global Catalogue of Microorganisms (GCM) 10K type strain sequencing project: providing services to taxonomists for standard genome sequencing and annotation.</title>
        <authorList>
            <consortium name="The Broad Institute Genomics Platform"/>
            <consortium name="The Broad Institute Genome Sequencing Center for Infectious Disease"/>
            <person name="Wu L."/>
            <person name="Ma J."/>
        </authorList>
    </citation>
    <scope>NUCLEOTIDE SEQUENCE [LARGE SCALE GENOMIC DNA]</scope>
    <source>
        <strain evidence="3">JCM 17927</strain>
    </source>
</reference>
<accession>A0ABP8MMV4</accession>
<feature type="signal peptide" evidence="1">
    <location>
        <begin position="1"/>
        <end position="20"/>
    </location>
</feature>
<dbReference type="PANTHER" id="PTHR11319:SF35">
    <property type="entry name" value="OUTER MEMBRANE PROTEIN PMPC-RELATED"/>
    <property type="match status" value="1"/>
</dbReference>
<dbReference type="InterPro" id="IPR012334">
    <property type="entry name" value="Pectin_lyas_fold"/>
</dbReference>
<comment type="caution">
    <text evidence="2">The sequence shown here is derived from an EMBL/GenBank/DDBJ whole genome shotgun (WGS) entry which is preliminary data.</text>
</comment>
<dbReference type="SUPFAM" id="SSF51126">
    <property type="entry name" value="Pectin lyase-like"/>
    <property type="match status" value="1"/>
</dbReference>
<organism evidence="2 3">
    <name type="scientific">Nibrella saemangeumensis</name>
    <dbReference type="NCBI Taxonomy" id="1084526"/>
    <lineage>
        <taxon>Bacteria</taxon>
        <taxon>Pseudomonadati</taxon>
        <taxon>Bacteroidota</taxon>
        <taxon>Cytophagia</taxon>
        <taxon>Cytophagales</taxon>
        <taxon>Spirosomataceae</taxon>
        <taxon>Nibrella</taxon>
    </lineage>
</organism>
<sequence>MLLRLTFLLLPLLFGSSILAWPGMAQPGTSPTIRYVKPGGSGDGRSWASATNNLQHAINAVATAGGGQVWVAAGTYLPTQTQTDRNAGFRMQNKVAIYGGFAGHETSLTERPLIDPLMGHPSSTTLSGDIDGDGTPTGNSYHVFYHPNGTGLDHTAILDGFVITGGNAGDSTGVNSDLGGGMYNHGSSPELVNCLFVGNTAASAGGGMYNDYYANPSLINCRFAANTAFAGGGMYNLSSCSPELLGCSFTANTARLGGAMFNNTNASPGLTDCQFRANTALAGGGLYNLNACSPALVNCRFTDNAARGAAIASFFLSRPSLFHCTFRNNQGNCTIFSDDTRSQATIDQVFGTIDQVSETIN</sequence>
<dbReference type="Proteomes" id="UP001501175">
    <property type="component" value="Unassembled WGS sequence"/>
</dbReference>
<evidence type="ECO:0008006" key="4">
    <source>
        <dbReference type="Google" id="ProtNLM"/>
    </source>
</evidence>
<evidence type="ECO:0000256" key="1">
    <source>
        <dbReference type="SAM" id="SignalP"/>
    </source>
</evidence>
<name>A0ABP8MMV4_9BACT</name>
<dbReference type="RefSeq" id="WP_345241984.1">
    <property type="nucleotide sequence ID" value="NZ_BAABHD010000021.1"/>
</dbReference>
<feature type="chain" id="PRO_5045392899" description="Right handed beta helix domain-containing protein" evidence="1">
    <location>
        <begin position="21"/>
        <end position="361"/>
    </location>
</feature>